<dbReference type="EC" id="3.1.26.5" evidence="7 8"/>
<dbReference type="NCBIfam" id="TIGR00188">
    <property type="entry name" value="rnpA"/>
    <property type="match status" value="1"/>
</dbReference>
<dbReference type="InterPro" id="IPR014721">
    <property type="entry name" value="Ribsml_uS5_D2-typ_fold_subgr"/>
</dbReference>
<dbReference type="Pfam" id="PF00825">
    <property type="entry name" value="Ribonuclease_P"/>
    <property type="match status" value="1"/>
</dbReference>
<evidence type="ECO:0000256" key="6">
    <source>
        <dbReference type="ARBA" id="ARBA00022884"/>
    </source>
</evidence>
<dbReference type="KEGG" id="aplt:ANPL_01335"/>
<name>A0A858PXP4_9RICK</name>
<dbReference type="PROSITE" id="PS00648">
    <property type="entry name" value="RIBONUCLEASE_P"/>
    <property type="match status" value="1"/>
</dbReference>
<evidence type="ECO:0000313" key="10">
    <source>
        <dbReference type="Proteomes" id="UP000500930"/>
    </source>
</evidence>
<accession>A0A858PXP4</accession>
<dbReference type="PANTHER" id="PTHR33992:SF1">
    <property type="entry name" value="RIBONUCLEASE P PROTEIN COMPONENT"/>
    <property type="match status" value="1"/>
</dbReference>
<comment type="function">
    <text evidence="1 7">RNaseP catalyzes the removal of the 5'-leader sequence from pre-tRNA to produce the mature 5'-terminus. It can also cleave other RNA substrates such as 4.5S RNA. The protein component plays an auxiliary but essential role in vivo by binding to the 5'-leader sequence and broadening the substrate specificity of the ribozyme.</text>
</comment>
<proteinExistence type="inferred from homology"/>
<keyword evidence="3 7" id="KW-0540">Nuclease</keyword>
<keyword evidence="10" id="KW-1185">Reference proteome</keyword>
<evidence type="ECO:0000256" key="3">
    <source>
        <dbReference type="ARBA" id="ARBA00022722"/>
    </source>
</evidence>
<keyword evidence="4 7" id="KW-0255">Endonuclease</keyword>
<dbReference type="GO" id="GO:0030677">
    <property type="term" value="C:ribonuclease P complex"/>
    <property type="evidence" value="ECO:0007669"/>
    <property type="project" value="TreeGrafter"/>
</dbReference>
<evidence type="ECO:0000256" key="7">
    <source>
        <dbReference type="HAMAP-Rule" id="MF_00227"/>
    </source>
</evidence>
<keyword evidence="6 7" id="KW-0694">RNA-binding</keyword>
<evidence type="ECO:0000256" key="5">
    <source>
        <dbReference type="ARBA" id="ARBA00022801"/>
    </source>
</evidence>
<comment type="similarity">
    <text evidence="7">Belongs to the RnpA family.</text>
</comment>
<reference evidence="9 10" key="1">
    <citation type="journal article" date="2020" name="Pathogens">
        <title>First Whole Genome Sequence of Anaplasma platys, an Obligate Intracellular Rickettsial Pathogen of Dogs.</title>
        <authorList>
            <person name="Llanes A."/>
            <person name="Rajeev S."/>
        </authorList>
    </citation>
    <scope>NUCLEOTIDE SEQUENCE [LARGE SCALE GENOMIC DNA]</scope>
    <source>
        <strain evidence="9 10">S3</strain>
    </source>
</reference>
<keyword evidence="5 7" id="KW-0378">Hydrolase</keyword>
<evidence type="ECO:0000256" key="2">
    <source>
        <dbReference type="ARBA" id="ARBA00022694"/>
    </source>
</evidence>
<dbReference type="EMBL" id="CP046391">
    <property type="protein sequence ID" value="QJC27376.1"/>
    <property type="molecule type" value="Genomic_DNA"/>
</dbReference>
<dbReference type="Gene3D" id="3.30.230.10">
    <property type="match status" value="1"/>
</dbReference>
<dbReference type="HAMAP" id="MF_00227">
    <property type="entry name" value="RNase_P"/>
    <property type="match status" value="1"/>
</dbReference>
<gene>
    <name evidence="7 9" type="primary">rnpA</name>
    <name evidence="9" type="ORF">ANPL_01335</name>
</gene>
<evidence type="ECO:0000313" key="9">
    <source>
        <dbReference type="EMBL" id="QJC27376.1"/>
    </source>
</evidence>
<dbReference type="AlphaFoldDB" id="A0A858PXP4"/>
<dbReference type="PANTHER" id="PTHR33992">
    <property type="entry name" value="RIBONUCLEASE P PROTEIN COMPONENT"/>
    <property type="match status" value="1"/>
</dbReference>
<dbReference type="GO" id="GO:0001682">
    <property type="term" value="P:tRNA 5'-leader removal"/>
    <property type="evidence" value="ECO:0007669"/>
    <property type="project" value="UniProtKB-UniRule"/>
</dbReference>
<evidence type="ECO:0000256" key="8">
    <source>
        <dbReference type="NCBIfam" id="TIGR00188"/>
    </source>
</evidence>
<comment type="catalytic activity">
    <reaction evidence="7">
        <text>Endonucleolytic cleavage of RNA, removing 5'-extranucleotides from tRNA precursor.</text>
        <dbReference type="EC" id="3.1.26.5"/>
    </reaction>
</comment>
<dbReference type="GO" id="GO:0042781">
    <property type="term" value="F:3'-tRNA processing endoribonuclease activity"/>
    <property type="evidence" value="ECO:0007669"/>
    <property type="project" value="TreeGrafter"/>
</dbReference>
<dbReference type="Proteomes" id="UP000500930">
    <property type="component" value="Chromosome"/>
</dbReference>
<evidence type="ECO:0000256" key="1">
    <source>
        <dbReference type="ARBA" id="ARBA00002663"/>
    </source>
</evidence>
<keyword evidence="2 7" id="KW-0819">tRNA processing</keyword>
<dbReference type="InterPro" id="IPR000100">
    <property type="entry name" value="RNase_P"/>
</dbReference>
<dbReference type="SUPFAM" id="SSF54211">
    <property type="entry name" value="Ribosomal protein S5 domain 2-like"/>
    <property type="match status" value="1"/>
</dbReference>
<dbReference type="InterPro" id="IPR020568">
    <property type="entry name" value="Ribosomal_Su5_D2-typ_SF"/>
</dbReference>
<evidence type="ECO:0000256" key="4">
    <source>
        <dbReference type="ARBA" id="ARBA00022759"/>
    </source>
</evidence>
<organism evidence="9 10">
    <name type="scientific">Anaplasma platys</name>
    <dbReference type="NCBI Taxonomy" id="949"/>
    <lineage>
        <taxon>Bacteria</taxon>
        <taxon>Pseudomonadati</taxon>
        <taxon>Pseudomonadota</taxon>
        <taxon>Alphaproteobacteria</taxon>
        <taxon>Rickettsiales</taxon>
        <taxon>Anaplasmataceae</taxon>
        <taxon>Anaplasma</taxon>
    </lineage>
</organism>
<sequence>MRLRGLVTLKKRKEFSYIRLSGVAVGSRGLLLQAAAGDAMGLPTGGAVRVGFTVSKKSGNAVTRNKIKRRLRVAAEDVIAKNAKRSYCYVLVSSSRLATTQLSELQTCLTSCLKKLGLHL</sequence>
<comment type="subunit">
    <text evidence="7">Consists of a catalytic RNA component (M1 or rnpB) and a protein subunit.</text>
</comment>
<protein>
    <recommendedName>
        <fullName evidence="7 8">Ribonuclease P protein component</fullName>
        <shortName evidence="7">RNase P protein</shortName>
        <shortName evidence="7">RNaseP protein</shortName>
        <ecNumber evidence="7 8">3.1.26.5</ecNumber>
    </recommendedName>
    <alternativeName>
        <fullName evidence="7">Protein C5</fullName>
    </alternativeName>
</protein>
<dbReference type="GO" id="GO:0004526">
    <property type="term" value="F:ribonuclease P activity"/>
    <property type="evidence" value="ECO:0007669"/>
    <property type="project" value="UniProtKB-UniRule"/>
</dbReference>
<dbReference type="InterPro" id="IPR020539">
    <property type="entry name" value="RNase_P_CS"/>
</dbReference>
<dbReference type="GO" id="GO:0000049">
    <property type="term" value="F:tRNA binding"/>
    <property type="evidence" value="ECO:0007669"/>
    <property type="project" value="UniProtKB-UniRule"/>
</dbReference>
<dbReference type="RefSeq" id="WP_169193023.1">
    <property type="nucleotide sequence ID" value="NZ_CP046391.1"/>
</dbReference>